<reference evidence="1" key="1">
    <citation type="submission" date="2022-04" db="EMBL/GenBank/DDBJ databases">
        <title>Genome of the entomopathogenic fungus Entomophthora muscae.</title>
        <authorList>
            <person name="Elya C."/>
            <person name="Lovett B.R."/>
            <person name="Lee E."/>
            <person name="Macias A.M."/>
            <person name="Hajek A.E."/>
            <person name="De Bivort B.L."/>
            <person name="Kasson M.T."/>
            <person name="De Fine Licht H.H."/>
            <person name="Stajich J.E."/>
        </authorList>
    </citation>
    <scope>NUCLEOTIDE SEQUENCE</scope>
    <source>
        <strain evidence="1">Berkeley</strain>
    </source>
</reference>
<dbReference type="Proteomes" id="UP001165960">
    <property type="component" value="Unassembled WGS sequence"/>
</dbReference>
<keyword evidence="2" id="KW-1185">Reference proteome</keyword>
<sequence length="94" mass="10202">MSPILFNFASNVILAAAEQSMEGIKHPGQEPLRAIAFADETVFGLASSQDRTAFKIKYTMDAADTVFCHLDVLFSKDGLALPENEAKILADLVN</sequence>
<evidence type="ECO:0000313" key="2">
    <source>
        <dbReference type="Proteomes" id="UP001165960"/>
    </source>
</evidence>
<evidence type="ECO:0000313" key="1">
    <source>
        <dbReference type="EMBL" id="KAJ9088501.1"/>
    </source>
</evidence>
<proteinExistence type="predicted"/>
<organism evidence="1 2">
    <name type="scientific">Entomophthora muscae</name>
    <dbReference type="NCBI Taxonomy" id="34485"/>
    <lineage>
        <taxon>Eukaryota</taxon>
        <taxon>Fungi</taxon>
        <taxon>Fungi incertae sedis</taxon>
        <taxon>Zoopagomycota</taxon>
        <taxon>Entomophthoromycotina</taxon>
        <taxon>Entomophthoromycetes</taxon>
        <taxon>Entomophthorales</taxon>
        <taxon>Entomophthoraceae</taxon>
        <taxon>Entomophthora</taxon>
    </lineage>
</organism>
<dbReference type="EMBL" id="QTSX02000113">
    <property type="protein sequence ID" value="KAJ9088501.1"/>
    <property type="molecule type" value="Genomic_DNA"/>
</dbReference>
<name>A0ACC2UPJ9_9FUNG</name>
<accession>A0ACC2UPJ9</accession>
<gene>
    <name evidence="1" type="ORF">DSO57_1022500</name>
</gene>
<protein>
    <submittedName>
        <fullName evidence="1">Uncharacterized protein</fullName>
    </submittedName>
</protein>
<comment type="caution">
    <text evidence="1">The sequence shown here is derived from an EMBL/GenBank/DDBJ whole genome shotgun (WGS) entry which is preliminary data.</text>
</comment>